<dbReference type="SMART" id="SM00829">
    <property type="entry name" value="PKS_ER"/>
    <property type="match status" value="1"/>
</dbReference>
<sequence>MKRVMITKAGDIDVLKVQEFPAPSPQDHEVVISTKACGINFADILARQGLYPDAPALPTCVGYEFSGIVTQVGKAVDDSWIGRAVFGLSRFNGYADTVCVPIDQVFEKPDSLTFEQAAAIPVNYLTAWQLLVVMGSLTAEDSLLIHNVGGGVGLAALEIAKHIGATTYGTASPGKHHFLKEKGLDHAIDYRNKDWEQTLKTLTNGRGVELITDPIGGNHWRKSYRSLRDTGRLGMFGISAASDSSWKGKLKLLKTAVQMPFFHPINLMDNNKAVFGVNMGHLWHETPKIRHWMMHIIEGVNDGWVNPHVDCTFNFDQAADAHQYIEERKNKGKVLLTP</sequence>
<evidence type="ECO:0000259" key="2">
    <source>
        <dbReference type="SMART" id="SM00829"/>
    </source>
</evidence>
<organism evidence="3 4">
    <name type="scientific">Alkalimarinus sediminis</name>
    <dbReference type="NCBI Taxonomy" id="1632866"/>
    <lineage>
        <taxon>Bacteria</taxon>
        <taxon>Pseudomonadati</taxon>
        <taxon>Pseudomonadota</taxon>
        <taxon>Gammaproteobacteria</taxon>
        <taxon>Alteromonadales</taxon>
        <taxon>Alteromonadaceae</taxon>
        <taxon>Alkalimarinus</taxon>
    </lineage>
</organism>
<feature type="domain" description="Enoyl reductase (ER)" evidence="2">
    <location>
        <begin position="10"/>
        <end position="336"/>
    </location>
</feature>
<dbReference type="Pfam" id="PF00107">
    <property type="entry name" value="ADH_zinc_N"/>
    <property type="match status" value="1"/>
</dbReference>
<proteinExistence type="predicted"/>
<dbReference type="SUPFAM" id="SSF50129">
    <property type="entry name" value="GroES-like"/>
    <property type="match status" value="1"/>
</dbReference>
<dbReference type="PANTHER" id="PTHR44054:SF1">
    <property type="entry name" value="SYNAPTIC VESICLE MEMBRANE PROTEIN VAT-1 HOMOLOG"/>
    <property type="match status" value="1"/>
</dbReference>
<dbReference type="KEGG" id="asem:NNL22_17510"/>
<dbReference type="InterPro" id="IPR052100">
    <property type="entry name" value="SV-ATPase_mito-regulator"/>
</dbReference>
<protein>
    <submittedName>
        <fullName evidence="3">Medium chain dehydrogenase/reductase family protein</fullName>
    </submittedName>
</protein>
<keyword evidence="1" id="KW-0560">Oxidoreductase</keyword>
<name>A0A9E8KPJ2_9ALTE</name>
<dbReference type="AlphaFoldDB" id="A0A9E8KPJ2"/>
<reference evidence="3" key="1">
    <citation type="submission" date="2022-07" db="EMBL/GenBank/DDBJ databases">
        <title>Alkalimarinus sp. nov., isolated from gut of a Alitta virens.</title>
        <authorList>
            <person name="Yang A.I."/>
            <person name="Shin N.-R."/>
        </authorList>
    </citation>
    <scope>NUCLEOTIDE SEQUENCE</scope>
    <source>
        <strain evidence="3">FA028</strain>
    </source>
</reference>
<dbReference type="Gene3D" id="3.90.180.10">
    <property type="entry name" value="Medium-chain alcohol dehydrogenases, catalytic domain"/>
    <property type="match status" value="1"/>
</dbReference>
<dbReference type="InterPro" id="IPR011032">
    <property type="entry name" value="GroES-like_sf"/>
</dbReference>
<dbReference type="SUPFAM" id="SSF51735">
    <property type="entry name" value="NAD(P)-binding Rossmann-fold domains"/>
    <property type="match status" value="1"/>
</dbReference>
<dbReference type="EMBL" id="CP101527">
    <property type="protein sequence ID" value="UZW74794.1"/>
    <property type="molecule type" value="Genomic_DNA"/>
</dbReference>
<evidence type="ECO:0000313" key="4">
    <source>
        <dbReference type="Proteomes" id="UP001164472"/>
    </source>
</evidence>
<evidence type="ECO:0000313" key="3">
    <source>
        <dbReference type="EMBL" id="UZW74794.1"/>
    </source>
</evidence>
<evidence type="ECO:0000256" key="1">
    <source>
        <dbReference type="ARBA" id="ARBA00023002"/>
    </source>
</evidence>
<dbReference type="GO" id="GO:0016491">
    <property type="term" value="F:oxidoreductase activity"/>
    <property type="evidence" value="ECO:0007669"/>
    <property type="project" value="UniProtKB-KW"/>
</dbReference>
<dbReference type="Gene3D" id="3.40.50.720">
    <property type="entry name" value="NAD(P)-binding Rossmann-like Domain"/>
    <property type="match status" value="1"/>
</dbReference>
<accession>A0A9E8KPJ2</accession>
<dbReference type="InterPro" id="IPR036291">
    <property type="entry name" value="NAD(P)-bd_dom_sf"/>
</dbReference>
<dbReference type="Proteomes" id="UP001164472">
    <property type="component" value="Chromosome"/>
</dbReference>
<dbReference type="PANTHER" id="PTHR44054">
    <property type="entry name" value="SYNAPTIC VESICLE MEMBRANE PROTEIN VAT-1 HOMOLOG-LIKE"/>
    <property type="match status" value="1"/>
</dbReference>
<dbReference type="InterPro" id="IPR013154">
    <property type="entry name" value="ADH-like_N"/>
</dbReference>
<dbReference type="RefSeq" id="WP_251810221.1">
    <property type="nucleotide sequence ID" value="NZ_CP101527.1"/>
</dbReference>
<dbReference type="InterPro" id="IPR020843">
    <property type="entry name" value="ER"/>
</dbReference>
<dbReference type="Pfam" id="PF08240">
    <property type="entry name" value="ADH_N"/>
    <property type="match status" value="1"/>
</dbReference>
<gene>
    <name evidence="3" type="ORF">NNL22_17510</name>
</gene>
<dbReference type="CDD" id="cd08275">
    <property type="entry name" value="MDR3"/>
    <property type="match status" value="1"/>
</dbReference>
<dbReference type="InterPro" id="IPR013149">
    <property type="entry name" value="ADH-like_C"/>
</dbReference>
<keyword evidence="4" id="KW-1185">Reference proteome</keyword>